<comment type="caution">
    <text evidence="2">The sequence shown here is derived from an EMBL/GenBank/DDBJ whole genome shotgun (WGS) entry which is preliminary data.</text>
</comment>
<reference evidence="2 3" key="1">
    <citation type="submission" date="2013-11" db="EMBL/GenBank/DDBJ databases">
        <title>The Genome Sequence of Phytophthora parasitica P1976.</title>
        <authorList>
            <consortium name="The Broad Institute Genomics Platform"/>
            <person name="Russ C."/>
            <person name="Tyler B."/>
            <person name="Panabieres F."/>
            <person name="Shan W."/>
            <person name="Tripathy S."/>
            <person name="Grunwald N."/>
            <person name="Machado M."/>
            <person name="Johnson C.S."/>
            <person name="Walker B."/>
            <person name="Young S."/>
            <person name="Zeng Q."/>
            <person name="Gargeya S."/>
            <person name="Fitzgerald M."/>
            <person name="Haas B."/>
            <person name="Abouelleil A."/>
            <person name="Allen A.W."/>
            <person name="Alvarado L."/>
            <person name="Arachchi H.M."/>
            <person name="Berlin A.M."/>
            <person name="Chapman S.B."/>
            <person name="Gainer-Dewar J."/>
            <person name="Goldberg J."/>
            <person name="Griggs A."/>
            <person name="Gujja S."/>
            <person name="Hansen M."/>
            <person name="Howarth C."/>
            <person name="Imamovic A."/>
            <person name="Ireland A."/>
            <person name="Larimer J."/>
            <person name="McCowan C."/>
            <person name="Murphy C."/>
            <person name="Pearson M."/>
            <person name="Poon T.W."/>
            <person name="Priest M."/>
            <person name="Roberts A."/>
            <person name="Saif S."/>
            <person name="Shea T."/>
            <person name="Sisk P."/>
            <person name="Sykes S."/>
            <person name="Wortman J."/>
            <person name="Nusbaum C."/>
            <person name="Birren B."/>
        </authorList>
    </citation>
    <scope>NUCLEOTIDE SEQUENCE [LARGE SCALE GENOMIC DNA]</scope>
    <source>
        <strain evidence="2 3">P1976</strain>
    </source>
</reference>
<gene>
    <name evidence="2" type="ORF">F444_23056</name>
</gene>
<proteinExistence type="predicted"/>
<evidence type="ECO:0000256" key="1">
    <source>
        <dbReference type="SAM" id="MobiDB-lite"/>
    </source>
</evidence>
<accession>A0A080YW06</accession>
<dbReference type="Proteomes" id="UP000028582">
    <property type="component" value="Unassembled WGS sequence"/>
</dbReference>
<feature type="non-terminal residue" evidence="2">
    <location>
        <position position="1"/>
    </location>
</feature>
<name>A0A080YW06_PHYNI</name>
<dbReference type="AlphaFoldDB" id="A0A080YW06"/>
<evidence type="ECO:0000313" key="2">
    <source>
        <dbReference type="EMBL" id="ETO58567.1"/>
    </source>
</evidence>
<organism evidence="2 3">
    <name type="scientific">Phytophthora nicotianae P1976</name>
    <dbReference type="NCBI Taxonomy" id="1317066"/>
    <lineage>
        <taxon>Eukaryota</taxon>
        <taxon>Sar</taxon>
        <taxon>Stramenopiles</taxon>
        <taxon>Oomycota</taxon>
        <taxon>Peronosporomycetes</taxon>
        <taxon>Peronosporales</taxon>
        <taxon>Peronosporaceae</taxon>
        <taxon>Phytophthora</taxon>
    </lineage>
</organism>
<protein>
    <submittedName>
        <fullName evidence="2">Uncharacterized protein</fullName>
    </submittedName>
</protein>
<feature type="region of interest" description="Disordered" evidence="1">
    <location>
        <begin position="26"/>
        <end position="46"/>
    </location>
</feature>
<evidence type="ECO:0000313" key="3">
    <source>
        <dbReference type="Proteomes" id="UP000028582"/>
    </source>
</evidence>
<feature type="compositionally biased region" description="Polar residues" evidence="1">
    <location>
        <begin position="26"/>
        <end position="35"/>
    </location>
</feature>
<sequence>GQAAKLAKTYADSIEDRLQQKLDNQFGNTSASSQAIDAIKTPTDRR</sequence>
<dbReference type="EMBL" id="ANJA01005058">
    <property type="protein sequence ID" value="ETO58567.1"/>
    <property type="molecule type" value="Genomic_DNA"/>
</dbReference>